<protein>
    <submittedName>
        <fullName evidence="1">Uncharacterized protein</fullName>
    </submittedName>
</protein>
<dbReference type="Proteomes" id="UP000827872">
    <property type="component" value="Linkage Group LG05"/>
</dbReference>
<sequence>MFTPDQPPPHHQAQAPKQTGWPRDRPDSSSSSSAEEEEEEEEEGWSGSGSDFEETLRGQAGKRRPRAALAPQQRGAKRLRKDAPHGVGAQPPTGAGNLFEAVKLGRSVMETVVDEWLESYKEDRELGFLELVNFLVQSCGCRGVVTHEMLKSLQNSQIIQQLTQSFHEDSAEYPLSLSTLVWRRFQRGFCELIAVLIHRTQYDVVYDEYLMDSLVALLTGMSDSQVRAFRHTSTLAAMKLMTGLVRVALSVSLQKDNSQRQYEAERAKGLGRRAPEKLEGLLEQRREFQEKQEELENLMNAIFKGIFVHRYRDVIPEIRSICMEEMGQWMQHYSASFLTDGYLKYLGWTLHDKVGIPYWTEGALRGLWVGCLSRWCGQGFVWGCLLVDR</sequence>
<name>A0ACB8F742_9SAUR</name>
<reference evidence="1" key="1">
    <citation type="submission" date="2021-08" db="EMBL/GenBank/DDBJ databases">
        <title>The first chromosome-level gecko genome reveals the dynamic sex chromosomes of Neotropical dwarf geckos (Sphaerodactylidae: Sphaerodactylus).</title>
        <authorList>
            <person name="Pinto B.J."/>
            <person name="Keating S.E."/>
            <person name="Gamble T."/>
        </authorList>
    </citation>
    <scope>NUCLEOTIDE SEQUENCE</scope>
    <source>
        <strain evidence="1">TG3544</strain>
    </source>
</reference>
<dbReference type="EMBL" id="CM037618">
    <property type="protein sequence ID" value="KAH8001086.1"/>
    <property type="molecule type" value="Genomic_DNA"/>
</dbReference>
<evidence type="ECO:0000313" key="2">
    <source>
        <dbReference type="Proteomes" id="UP000827872"/>
    </source>
</evidence>
<accession>A0ACB8F742</accession>
<gene>
    <name evidence="1" type="ORF">K3G42_030580</name>
</gene>
<proteinExistence type="predicted"/>
<evidence type="ECO:0000313" key="1">
    <source>
        <dbReference type="EMBL" id="KAH8001086.1"/>
    </source>
</evidence>
<comment type="caution">
    <text evidence="1">The sequence shown here is derived from an EMBL/GenBank/DDBJ whole genome shotgun (WGS) entry which is preliminary data.</text>
</comment>
<keyword evidence="2" id="KW-1185">Reference proteome</keyword>
<organism evidence="1 2">
    <name type="scientific">Sphaerodactylus townsendi</name>
    <dbReference type="NCBI Taxonomy" id="933632"/>
    <lineage>
        <taxon>Eukaryota</taxon>
        <taxon>Metazoa</taxon>
        <taxon>Chordata</taxon>
        <taxon>Craniata</taxon>
        <taxon>Vertebrata</taxon>
        <taxon>Euteleostomi</taxon>
        <taxon>Lepidosauria</taxon>
        <taxon>Squamata</taxon>
        <taxon>Bifurcata</taxon>
        <taxon>Gekkota</taxon>
        <taxon>Sphaerodactylidae</taxon>
        <taxon>Sphaerodactylus</taxon>
    </lineage>
</organism>